<protein>
    <recommendedName>
        <fullName evidence="4">Suppressor protein SRP40-like</fullName>
    </recommendedName>
</protein>
<sequence length="384" mass="43084">MEKINELRKQAMKKRLNSWSSFFDRIESGEFLDTVNAKEASIIDDSLCDPTFIAVDQEHSKIREALCKANGISEKDLCEPSPESGDDSSHDASDASDASDSGGDKLCGISKEKSKSPKRKKRSPSTNSADRNNKSKQQPGVSVKQSQEQRKYKSNHDLSMTKSPKEIDNHSSRTPFQICRKPNKVMGSALSPSQNAIWGCRPTSEKGKSTVKSSEHCNDDASSNMRKHTTEDLKGLKTMQSLPLREIWENNGQKSTDKIPSLNSPCRQQKPDEQEVLSPNWTPKMFLLTSTPKERAPTEQDASSVIDHIKDQPVCHFSPAEIREQYALYKSCKRRKSGKFGSLHIVSSLDEELSEANRYVPRLPPVVKNPISVSRRFSLKKQVF</sequence>
<feature type="region of interest" description="Disordered" evidence="1">
    <location>
        <begin position="253"/>
        <end position="274"/>
    </location>
</feature>
<dbReference type="AlphaFoldDB" id="A0AAV7XZ71"/>
<feature type="region of interest" description="Disordered" evidence="1">
    <location>
        <begin position="74"/>
        <end position="176"/>
    </location>
</feature>
<feature type="compositionally biased region" description="Basic and acidic residues" evidence="1">
    <location>
        <begin position="203"/>
        <end position="219"/>
    </location>
</feature>
<evidence type="ECO:0008006" key="4">
    <source>
        <dbReference type="Google" id="ProtNLM"/>
    </source>
</evidence>
<feature type="compositionally biased region" description="Basic and acidic residues" evidence="1">
    <location>
        <begin position="147"/>
        <end position="156"/>
    </location>
</feature>
<reference evidence="2" key="1">
    <citation type="submission" date="2022-12" db="EMBL/GenBank/DDBJ databases">
        <title>Chromosome-level genome assembly of the bean flower thrips Megalurothrips usitatus.</title>
        <authorList>
            <person name="Ma L."/>
            <person name="Liu Q."/>
            <person name="Li H."/>
            <person name="Cai W."/>
        </authorList>
    </citation>
    <scope>NUCLEOTIDE SEQUENCE</scope>
    <source>
        <strain evidence="2">Cailab_2022a</strain>
    </source>
</reference>
<dbReference type="Proteomes" id="UP001075354">
    <property type="component" value="Chromosome 2"/>
</dbReference>
<accession>A0AAV7XZ71</accession>
<gene>
    <name evidence="2" type="ORF">ONE63_005340</name>
</gene>
<keyword evidence="3" id="KW-1185">Reference proteome</keyword>
<feature type="region of interest" description="Disordered" evidence="1">
    <location>
        <begin position="200"/>
        <end position="227"/>
    </location>
</feature>
<comment type="caution">
    <text evidence="2">The sequence shown here is derived from an EMBL/GenBank/DDBJ whole genome shotgun (WGS) entry which is preliminary data.</text>
</comment>
<evidence type="ECO:0000256" key="1">
    <source>
        <dbReference type="SAM" id="MobiDB-lite"/>
    </source>
</evidence>
<proteinExistence type="predicted"/>
<evidence type="ECO:0000313" key="3">
    <source>
        <dbReference type="Proteomes" id="UP001075354"/>
    </source>
</evidence>
<organism evidence="2 3">
    <name type="scientific">Megalurothrips usitatus</name>
    <name type="common">bean blossom thrips</name>
    <dbReference type="NCBI Taxonomy" id="439358"/>
    <lineage>
        <taxon>Eukaryota</taxon>
        <taxon>Metazoa</taxon>
        <taxon>Ecdysozoa</taxon>
        <taxon>Arthropoda</taxon>
        <taxon>Hexapoda</taxon>
        <taxon>Insecta</taxon>
        <taxon>Pterygota</taxon>
        <taxon>Neoptera</taxon>
        <taxon>Paraneoptera</taxon>
        <taxon>Thysanoptera</taxon>
        <taxon>Terebrantia</taxon>
        <taxon>Thripoidea</taxon>
        <taxon>Thripidae</taxon>
        <taxon>Megalurothrips</taxon>
    </lineage>
</organism>
<dbReference type="EMBL" id="JAPTSV010000002">
    <property type="protein sequence ID" value="KAJ1530433.1"/>
    <property type="molecule type" value="Genomic_DNA"/>
</dbReference>
<feature type="compositionally biased region" description="Polar residues" evidence="1">
    <location>
        <begin position="126"/>
        <end position="146"/>
    </location>
</feature>
<evidence type="ECO:0000313" key="2">
    <source>
        <dbReference type="EMBL" id="KAJ1530433.1"/>
    </source>
</evidence>
<name>A0AAV7XZ71_9NEOP</name>